<dbReference type="EMBL" id="CP126969">
    <property type="protein sequence ID" value="WIM66925.1"/>
    <property type="molecule type" value="Genomic_DNA"/>
</dbReference>
<evidence type="ECO:0000256" key="1">
    <source>
        <dbReference type="SAM" id="MobiDB-lite"/>
    </source>
</evidence>
<dbReference type="InterPro" id="IPR019051">
    <property type="entry name" value="Trp_biosyn_TM_oprn/chp"/>
</dbReference>
<dbReference type="Pfam" id="PF09534">
    <property type="entry name" value="Trp_oprn_chp"/>
    <property type="match status" value="1"/>
</dbReference>
<dbReference type="NCBIfam" id="TIGR02234">
    <property type="entry name" value="trp_oprn_chp"/>
    <property type="match status" value="1"/>
</dbReference>
<keyword evidence="2" id="KW-0472">Membrane</keyword>
<organism evidence="3 4">
    <name type="scientific">Corynebacterium breve</name>
    <dbReference type="NCBI Taxonomy" id="3049799"/>
    <lineage>
        <taxon>Bacteria</taxon>
        <taxon>Bacillati</taxon>
        <taxon>Actinomycetota</taxon>
        <taxon>Actinomycetes</taxon>
        <taxon>Mycobacteriales</taxon>
        <taxon>Corynebacteriaceae</taxon>
        <taxon>Corynebacterium</taxon>
    </lineage>
</organism>
<reference evidence="3 4" key="1">
    <citation type="submission" date="2023-05" db="EMBL/GenBank/DDBJ databases">
        <title>Corynebacterium suedekumii sp. nov. and Corynebacterium breve sp. nov. isolated from raw cow's milk.</title>
        <authorList>
            <person name="Baer M.K."/>
            <person name="Mehl L."/>
            <person name="Hellmuth R."/>
            <person name="Marke G."/>
            <person name="Lipski A."/>
        </authorList>
    </citation>
    <scope>NUCLEOTIDE SEQUENCE [LARGE SCALE GENOMIC DNA]</scope>
    <source>
        <strain evidence="3 4">R4</strain>
    </source>
</reference>
<keyword evidence="4" id="KW-1185">Reference proteome</keyword>
<dbReference type="InterPro" id="IPR011746">
    <property type="entry name" value="Trp_synth-assoc_CHP"/>
</dbReference>
<name>A0ABY8VDV5_9CORY</name>
<feature type="region of interest" description="Disordered" evidence="1">
    <location>
        <begin position="184"/>
        <end position="218"/>
    </location>
</feature>
<proteinExistence type="predicted"/>
<dbReference type="RefSeq" id="WP_284823659.1">
    <property type="nucleotide sequence ID" value="NZ_CP126969.1"/>
</dbReference>
<evidence type="ECO:0000313" key="3">
    <source>
        <dbReference type="EMBL" id="WIM66925.1"/>
    </source>
</evidence>
<feature type="transmembrane region" description="Helical" evidence="2">
    <location>
        <begin position="48"/>
        <end position="71"/>
    </location>
</feature>
<protein>
    <submittedName>
        <fullName evidence="3">TIGR02234 family membrane protein</fullName>
    </submittedName>
</protein>
<keyword evidence="2" id="KW-1133">Transmembrane helix</keyword>
<evidence type="ECO:0000256" key="2">
    <source>
        <dbReference type="SAM" id="Phobius"/>
    </source>
</evidence>
<evidence type="ECO:0000313" key="4">
    <source>
        <dbReference type="Proteomes" id="UP001225598"/>
    </source>
</evidence>
<feature type="transmembrane region" description="Helical" evidence="2">
    <location>
        <begin position="140"/>
        <end position="161"/>
    </location>
</feature>
<dbReference type="Proteomes" id="UP001225598">
    <property type="component" value="Chromosome"/>
</dbReference>
<feature type="transmembrane region" description="Helical" evidence="2">
    <location>
        <begin position="78"/>
        <end position="99"/>
    </location>
</feature>
<keyword evidence="2" id="KW-0812">Transmembrane</keyword>
<gene>
    <name evidence="3" type="ORF">QP027_07230</name>
</gene>
<sequence length="218" mass="22959">MDKKYSRIGALLLGIGALIMWAGSSVKWMGVDYFDDKSGDGYVAVSGGSWSTEVVAVILLLLAGMIAGFVVRRWGRRVIGAVSAIAAAGAAISPIMLLVTTPDEERVKSLLTAGATSQRANDPVTIAEWAEITNVQVASLGPLVTVLGAVVAIIGGVVMALRPGTDSANLNKYETAATRRKKIADDLESSPDSGRVMWDALDADIDPTDEEKRDTDIP</sequence>
<accession>A0ABY8VDV5</accession>